<feature type="domain" description="DNA mismatch repair MutH/Type II restriction enzyme Sau3AI" evidence="4">
    <location>
        <begin position="48"/>
        <end position="152"/>
    </location>
</feature>
<name>A0A2M9QA31_9BACI</name>
<keyword evidence="1" id="KW-0540">Nuclease</keyword>
<evidence type="ECO:0000313" key="6">
    <source>
        <dbReference type="Proteomes" id="UP000232101"/>
    </source>
</evidence>
<dbReference type="EMBL" id="PHQY01000322">
    <property type="protein sequence ID" value="PJO44919.1"/>
    <property type="molecule type" value="Genomic_DNA"/>
</dbReference>
<accession>A0A2M9QA31</accession>
<dbReference type="Proteomes" id="UP000232101">
    <property type="component" value="Unassembled WGS sequence"/>
</dbReference>
<dbReference type="CDD" id="cd22355">
    <property type="entry name" value="Sau3AI_C"/>
    <property type="match status" value="1"/>
</dbReference>
<dbReference type="InterPro" id="IPR037057">
    <property type="entry name" value="DNA_rep_MutH/T2_RE_sf"/>
</dbReference>
<dbReference type="Pfam" id="PF02976">
    <property type="entry name" value="MutH"/>
    <property type="match status" value="1"/>
</dbReference>
<protein>
    <submittedName>
        <fullName evidence="5">DNA mismatch repair protein MutH</fullName>
    </submittedName>
</protein>
<dbReference type="GO" id="GO:0016787">
    <property type="term" value="F:hydrolase activity"/>
    <property type="evidence" value="ECO:0007669"/>
    <property type="project" value="UniProtKB-KW"/>
</dbReference>
<evidence type="ECO:0000256" key="2">
    <source>
        <dbReference type="ARBA" id="ARBA00022759"/>
    </source>
</evidence>
<dbReference type="NCBIfam" id="NF040973">
    <property type="entry name" value="restrict_Sau3AI"/>
    <property type="match status" value="1"/>
</dbReference>
<dbReference type="SUPFAM" id="SSF52980">
    <property type="entry name" value="Restriction endonuclease-like"/>
    <property type="match status" value="2"/>
</dbReference>
<dbReference type="GO" id="GO:0003677">
    <property type="term" value="F:DNA binding"/>
    <property type="evidence" value="ECO:0007669"/>
    <property type="project" value="InterPro"/>
</dbReference>
<reference evidence="5 6" key="1">
    <citation type="submission" date="2017-11" db="EMBL/GenBank/DDBJ databases">
        <title>Bacterial isolate from king chilli rhizosphere.</title>
        <authorList>
            <person name="Takhelmayum P."/>
            <person name="Sarangthem I."/>
        </authorList>
    </citation>
    <scope>NUCLEOTIDE SEQUENCE [LARGE SCALE GENOMIC DNA]</scope>
    <source>
        <strain evidence="6">t26</strain>
    </source>
</reference>
<organism evidence="5 6">
    <name type="scientific">Lysinibacillus xylanilyticus</name>
    <dbReference type="NCBI Taxonomy" id="582475"/>
    <lineage>
        <taxon>Bacteria</taxon>
        <taxon>Bacillati</taxon>
        <taxon>Bacillota</taxon>
        <taxon>Bacilli</taxon>
        <taxon>Bacillales</taxon>
        <taxon>Bacillaceae</taxon>
        <taxon>Lysinibacillus</taxon>
    </lineage>
</organism>
<comment type="caution">
    <text evidence="5">The sequence shown here is derived from an EMBL/GenBank/DDBJ whole genome shotgun (WGS) entry which is preliminary data.</text>
</comment>
<evidence type="ECO:0000313" key="5">
    <source>
        <dbReference type="EMBL" id="PJO44919.1"/>
    </source>
</evidence>
<sequence length="482" mass="56061">MYETKEEVHNRALEAVGKTLKEINGGVSLEHSAAKSGAGDAFEAWFGKVKDSDSEPDLPEAGVELKATPIKKNKRGKYEYSAKERLVLNIINYEEVVKSPFKKSHFLHKNKRIELAFYEHQQDIYKDDFIIKNVALYEMSKNPVDFKIIEEDWHIIDTYIKEGKAHELSERLTTYLSPCTKGASSKSIRKQPFSEIPAKQRAYSLKTGYMTYLYNTYVLGVDDSESIITDPFDLENKSFQDIILEKIEPYIGKTVDELCQTFKVKKGTKSTNPEILKYILGLKDDAEKTQEFIKANIKPKTVVVEKGKQQLKEEFKIQEYKFVNVVNETWEESDLKDFLEETTFLISVFEKEGTNETLIGVKFWGISEQDIDINAKHVYEDTVSKIKSGVEITWTPNKKTTNFINSSEEDKLFSKLSASQTSYREIHKSGSRYSEKLPSKIKWINRPDDEKENYTDWYMTKQAWWLNKKYMYEQIKELFDKD</sequence>
<dbReference type="GO" id="GO:0004519">
    <property type="term" value="F:endonuclease activity"/>
    <property type="evidence" value="ECO:0007669"/>
    <property type="project" value="UniProtKB-KW"/>
</dbReference>
<dbReference type="CDD" id="cd22356">
    <property type="entry name" value="Sau3AI_N-like"/>
    <property type="match status" value="1"/>
</dbReference>
<keyword evidence="3" id="KW-0378">Hydrolase</keyword>
<evidence type="ECO:0000256" key="3">
    <source>
        <dbReference type="ARBA" id="ARBA00022801"/>
    </source>
</evidence>
<dbReference type="AlphaFoldDB" id="A0A2M9QA31"/>
<evidence type="ECO:0000259" key="4">
    <source>
        <dbReference type="SMART" id="SM00927"/>
    </source>
</evidence>
<dbReference type="Gene3D" id="3.40.600.10">
    <property type="entry name" value="DNA mismatch repair MutH/Restriction endonuclease, type II"/>
    <property type="match status" value="2"/>
</dbReference>
<gene>
    <name evidence="5" type="ORF">CWD94_04330</name>
</gene>
<dbReference type="InterPro" id="IPR011335">
    <property type="entry name" value="Restrct_endonuc-II-like"/>
</dbReference>
<dbReference type="RefSeq" id="WP_100542208.1">
    <property type="nucleotide sequence ID" value="NZ_PHQY01000322.1"/>
</dbReference>
<dbReference type="InterPro" id="IPR011337">
    <property type="entry name" value="DNA_rep_MutH/RE_typeII_Sau3AI"/>
</dbReference>
<dbReference type="SMART" id="SM00927">
    <property type="entry name" value="MutH"/>
    <property type="match status" value="1"/>
</dbReference>
<evidence type="ECO:0000256" key="1">
    <source>
        <dbReference type="ARBA" id="ARBA00022722"/>
    </source>
</evidence>
<proteinExistence type="predicted"/>
<keyword evidence="2" id="KW-0255">Endonuclease</keyword>